<reference evidence="13 14" key="1">
    <citation type="submission" date="2019-12" db="EMBL/GenBank/DDBJ databases">
        <title>Mucilaginibacter sp. HME9299 genome sequencing and assembly.</title>
        <authorList>
            <person name="Kang H."/>
            <person name="Kim H."/>
            <person name="Joh K."/>
        </authorList>
    </citation>
    <scope>NUCLEOTIDE SEQUENCE [LARGE SCALE GENOMIC DNA]</scope>
    <source>
        <strain evidence="13 14">HME9299</strain>
    </source>
</reference>
<dbReference type="RefSeq" id="WP_157541908.1">
    <property type="nucleotide sequence ID" value="NZ_WQLA01000003.1"/>
</dbReference>
<evidence type="ECO:0000256" key="1">
    <source>
        <dbReference type="ARBA" id="ARBA00004651"/>
    </source>
</evidence>
<dbReference type="InterPro" id="IPR004705">
    <property type="entry name" value="Cation/H_exchanger_CPA1_bac"/>
</dbReference>
<evidence type="ECO:0000256" key="3">
    <source>
        <dbReference type="ARBA" id="ARBA00022475"/>
    </source>
</evidence>
<accession>A0A6I4I941</accession>
<evidence type="ECO:0000256" key="2">
    <source>
        <dbReference type="ARBA" id="ARBA00022448"/>
    </source>
</evidence>
<feature type="transmembrane region" description="Helical" evidence="10">
    <location>
        <begin position="55"/>
        <end position="74"/>
    </location>
</feature>
<feature type="transmembrane region" description="Helical" evidence="10">
    <location>
        <begin position="183"/>
        <end position="204"/>
    </location>
</feature>
<evidence type="ECO:0000313" key="13">
    <source>
        <dbReference type="EMBL" id="MVN91611.1"/>
    </source>
</evidence>
<evidence type="ECO:0000256" key="4">
    <source>
        <dbReference type="ARBA" id="ARBA00022692"/>
    </source>
</evidence>
<keyword evidence="5 10" id="KW-1133">Transmembrane helix</keyword>
<evidence type="ECO:0000256" key="9">
    <source>
        <dbReference type="ARBA" id="ARBA00023201"/>
    </source>
</evidence>
<evidence type="ECO:0000256" key="5">
    <source>
        <dbReference type="ARBA" id="ARBA00022989"/>
    </source>
</evidence>
<feature type="domain" description="Cation/H+ exchanger transmembrane" evidence="12">
    <location>
        <begin position="13"/>
        <end position="408"/>
    </location>
</feature>
<feature type="transmembrane region" description="Helical" evidence="10">
    <location>
        <begin position="86"/>
        <end position="107"/>
    </location>
</feature>
<keyword evidence="2 10" id="KW-0813">Transport</keyword>
<keyword evidence="4 10" id="KW-0812">Transmembrane</keyword>
<evidence type="ECO:0000256" key="11">
    <source>
        <dbReference type="SAM" id="Coils"/>
    </source>
</evidence>
<feature type="coiled-coil region" evidence="11">
    <location>
        <begin position="423"/>
        <end position="478"/>
    </location>
</feature>
<evidence type="ECO:0000259" key="12">
    <source>
        <dbReference type="Pfam" id="PF00999"/>
    </source>
</evidence>
<dbReference type="Pfam" id="PF00999">
    <property type="entry name" value="Na_H_Exchanger"/>
    <property type="match status" value="1"/>
</dbReference>
<dbReference type="AlphaFoldDB" id="A0A6I4I941"/>
<comment type="similarity">
    <text evidence="10">Belongs to the monovalent cation:proton antiporter 1 (CPA1) transporter (TC 2.A.36) family.</text>
</comment>
<feature type="transmembrane region" description="Helical" evidence="10">
    <location>
        <begin position="383"/>
        <end position="407"/>
    </location>
</feature>
<dbReference type="GO" id="GO:0015385">
    <property type="term" value="F:sodium:proton antiporter activity"/>
    <property type="evidence" value="ECO:0007669"/>
    <property type="project" value="InterPro"/>
</dbReference>
<dbReference type="EMBL" id="WQLA01000003">
    <property type="protein sequence ID" value="MVN91611.1"/>
    <property type="molecule type" value="Genomic_DNA"/>
</dbReference>
<keyword evidence="7 10" id="KW-0406">Ion transport</keyword>
<keyword evidence="6 10" id="KW-0915">Sodium</keyword>
<keyword evidence="9 10" id="KW-0739">Sodium transport</keyword>
<organism evidence="13 14">
    <name type="scientific">Mucilaginibacter aquatilis</name>
    <dbReference type="NCBI Taxonomy" id="1517760"/>
    <lineage>
        <taxon>Bacteria</taxon>
        <taxon>Pseudomonadati</taxon>
        <taxon>Bacteroidota</taxon>
        <taxon>Sphingobacteriia</taxon>
        <taxon>Sphingobacteriales</taxon>
        <taxon>Sphingobacteriaceae</taxon>
        <taxon>Mucilaginibacter</taxon>
    </lineage>
</organism>
<feature type="transmembrane region" description="Helical" evidence="10">
    <location>
        <begin position="29"/>
        <end position="49"/>
    </location>
</feature>
<sequence length="535" mass="59738">MHNTLLQFLLLLTVAFLLILLARRLKIAYPIFLVLAGLIISNIPGMPVINIEPDLVFLIFLPPLLYEAAWWTSWNEFWKWKRPISLLAFGLVFLTSSVVAYTVSSFIPGFTLATGFLLGGIISPPDAIAATSVLKSIRVPKRIITILEGESLVNDASSLTVFRFALATAIAGHFSFQDASVSFVTVTIMGIVIGLAVAHVIYLIHRFLPTTASIDSAFTLVAPYLMYLAAEEFHFSGVMAVVSGGLFLSYRSHEIFVDGQSRLQTLNVWSTISIILNGLVFIMIGLGLPGIVAGLEGYSLMQASVYGLLVSALVIAIRMAWIYPATFVPRWLFKSLRLKEPPPGWKGPFVIGWAGMRGVVSLAAALSLPLTVTDGQPLPERNLIIFITFVVILVTLVFQGLTLPWIIKLLNIQEVDVMIPIEQQEAEIRIRLTKAAIDRLEHDYKQDLANNTLLAALRDEYESNLNNTSQKLECMECAQNGKRELAVYRRVIKDIYKAQRKELYLLRKYKLFSDDAIRKEEMQIDISEMRVDTLQ</sequence>
<keyword evidence="10" id="KW-0050">Antiport</keyword>
<dbReference type="PANTHER" id="PTHR10110">
    <property type="entry name" value="SODIUM/HYDROGEN EXCHANGER"/>
    <property type="match status" value="1"/>
</dbReference>
<name>A0A6I4I941_9SPHI</name>
<dbReference type="InterPro" id="IPR006153">
    <property type="entry name" value="Cation/H_exchanger_TM"/>
</dbReference>
<feature type="transmembrane region" description="Helical" evidence="10">
    <location>
        <begin position="113"/>
        <end position="134"/>
    </location>
</feature>
<feature type="transmembrane region" description="Helical" evidence="10">
    <location>
        <begin position="349"/>
        <end position="371"/>
    </location>
</feature>
<dbReference type="Gene3D" id="6.10.140.1330">
    <property type="match status" value="1"/>
</dbReference>
<dbReference type="PANTHER" id="PTHR10110:SF86">
    <property type="entry name" value="SODIUM_HYDROGEN EXCHANGER 7"/>
    <property type="match status" value="1"/>
</dbReference>
<dbReference type="Proteomes" id="UP000434850">
    <property type="component" value="Unassembled WGS sequence"/>
</dbReference>
<keyword evidence="8 10" id="KW-0472">Membrane</keyword>
<dbReference type="GO" id="GO:0098719">
    <property type="term" value="P:sodium ion import across plasma membrane"/>
    <property type="evidence" value="ECO:0007669"/>
    <property type="project" value="TreeGrafter"/>
</dbReference>
<evidence type="ECO:0000256" key="7">
    <source>
        <dbReference type="ARBA" id="ARBA00023065"/>
    </source>
</evidence>
<comment type="subcellular location">
    <subcellularLocation>
        <location evidence="1 10">Cell membrane</location>
        <topology evidence="1 10">Multi-pass membrane protein</topology>
    </subcellularLocation>
</comment>
<comment type="caution">
    <text evidence="13">The sequence shown here is derived from an EMBL/GenBank/DDBJ whole genome shotgun (WGS) entry which is preliminary data.</text>
</comment>
<dbReference type="InterPro" id="IPR018422">
    <property type="entry name" value="Cation/H_exchanger_CPA1"/>
</dbReference>
<protein>
    <submittedName>
        <fullName evidence="13">Na+/H+ antiporter</fullName>
    </submittedName>
</protein>
<evidence type="ECO:0000256" key="8">
    <source>
        <dbReference type="ARBA" id="ARBA00023136"/>
    </source>
</evidence>
<dbReference type="OrthoDB" id="9809206at2"/>
<keyword evidence="11" id="KW-0175">Coiled coil</keyword>
<gene>
    <name evidence="13" type="ORF">GO816_10795</name>
</gene>
<keyword evidence="14" id="KW-1185">Reference proteome</keyword>
<dbReference type="NCBIfam" id="TIGR00831">
    <property type="entry name" value="a_cpa1"/>
    <property type="match status" value="1"/>
</dbReference>
<dbReference type="GO" id="GO:0051453">
    <property type="term" value="P:regulation of intracellular pH"/>
    <property type="evidence" value="ECO:0007669"/>
    <property type="project" value="TreeGrafter"/>
</dbReference>
<evidence type="ECO:0000313" key="14">
    <source>
        <dbReference type="Proteomes" id="UP000434850"/>
    </source>
</evidence>
<proteinExistence type="inferred from homology"/>
<feature type="transmembrane region" description="Helical" evidence="10">
    <location>
        <begin position="305"/>
        <end position="328"/>
    </location>
</feature>
<feature type="transmembrane region" description="Helical" evidence="10">
    <location>
        <begin position="224"/>
        <end position="248"/>
    </location>
</feature>
<comment type="function">
    <text evidence="10">Na(+)/H(+) antiporter that extrudes sodium in exchange for external protons.</text>
</comment>
<feature type="transmembrane region" description="Helical" evidence="10">
    <location>
        <begin position="6"/>
        <end position="22"/>
    </location>
</feature>
<evidence type="ECO:0000256" key="6">
    <source>
        <dbReference type="ARBA" id="ARBA00023053"/>
    </source>
</evidence>
<feature type="transmembrane region" description="Helical" evidence="10">
    <location>
        <begin position="268"/>
        <end position="293"/>
    </location>
</feature>
<keyword evidence="3 10" id="KW-1003">Cell membrane</keyword>
<evidence type="ECO:0000256" key="10">
    <source>
        <dbReference type="RuleBase" id="RU366002"/>
    </source>
</evidence>
<dbReference type="GO" id="GO:0005886">
    <property type="term" value="C:plasma membrane"/>
    <property type="evidence" value="ECO:0007669"/>
    <property type="project" value="UniProtKB-SubCell"/>
</dbReference>
<dbReference type="GO" id="GO:0015386">
    <property type="term" value="F:potassium:proton antiporter activity"/>
    <property type="evidence" value="ECO:0007669"/>
    <property type="project" value="TreeGrafter"/>
</dbReference>